<feature type="compositionally biased region" description="Low complexity" evidence="1">
    <location>
        <begin position="110"/>
        <end position="126"/>
    </location>
</feature>
<dbReference type="SUPFAM" id="SSF48452">
    <property type="entry name" value="TPR-like"/>
    <property type="match status" value="1"/>
</dbReference>
<dbReference type="Pfam" id="PF00931">
    <property type="entry name" value="NB-ARC"/>
    <property type="match status" value="1"/>
</dbReference>
<dbReference type="Gene3D" id="1.25.40.10">
    <property type="entry name" value="Tetratricopeptide repeat domain"/>
    <property type="match status" value="2"/>
</dbReference>
<dbReference type="AlphaFoldDB" id="A0A7X0NV38"/>
<organism evidence="3 4">
    <name type="scientific">Nonomuraea rubra</name>
    <dbReference type="NCBI Taxonomy" id="46180"/>
    <lineage>
        <taxon>Bacteria</taxon>
        <taxon>Bacillati</taxon>
        <taxon>Actinomycetota</taxon>
        <taxon>Actinomycetes</taxon>
        <taxon>Streptosporangiales</taxon>
        <taxon>Streptosporangiaceae</taxon>
        <taxon>Nonomuraea</taxon>
    </lineage>
</organism>
<reference evidence="3 4" key="1">
    <citation type="submission" date="2020-08" db="EMBL/GenBank/DDBJ databases">
        <title>Sequencing the genomes of 1000 actinobacteria strains.</title>
        <authorList>
            <person name="Klenk H.-P."/>
        </authorList>
    </citation>
    <scope>NUCLEOTIDE SEQUENCE [LARGE SCALE GENOMIC DNA]</scope>
    <source>
        <strain evidence="3 4">DSM 43768</strain>
    </source>
</reference>
<dbReference type="EMBL" id="JACHMI010000001">
    <property type="protein sequence ID" value="MBB6550178.1"/>
    <property type="molecule type" value="Genomic_DNA"/>
</dbReference>
<dbReference type="Pfam" id="PF13374">
    <property type="entry name" value="TPR_10"/>
    <property type="match status" value="5"/>
</dbReference>
<feature type="region of interest" description="Disordered" evidence="1">
    <location>
        <begin position="46"/>
        <end position="132"/>
    </location>
</feature>
<name>A0A7X0NV38_9ACTN</name>
<evidence type="ECO:0000313" key="3">
    <source>
        <dbReference type="EMBL" id="MBB6550178.1"/>
    </source>
</evidence>
<dbReference type="PANTHER" id="PTHR46082">
    <property type="entry name" value="ATP/GTP-BINDING PROTEIN-RELATED"/>
    <property type="match status" value="1"/>
</dbReference>
<evidence type="ECO:0000256" key="1">
    <source>
        <dbReference type="SAM" id="MobiDB-lite"/>
    </source>
</evidence>
<protein>
    <recommendedName>
        <fullName evidence="2">NB-ARC domain-containing protein</fullName>
    </recommendedName>
</protein>
<dbReference type="InterPro" id="IPR011990">
    <property type="entry name" value="TPR-like_helical_dom_sf"/>
</dbReference>
<proteinExistence type="predicted"/>
<dbReference type="InterPro" id="IPR002182">
    <property type="entry name" value="NB-ARC"/>
</dbReference>
<dbReference type="Proteomes" id="UP000565579">
    <property type="component" value="Unassembled WGS sequence"/>
</dbReference>
<evidence type="ECO:0000259" key="2">
    <source>
        <dbReference type="Pfam" id="PF00931"/>
    </source>
</evidence>
<dbReference type="RefSeq" id="WP_185104496.1">
    <property type="nucleotide sequence ID" value="NZ_JACHMI010000001.1"/>
</dbReference>
<dbReference type="GO" id="GO:0043531">
    <property type="term" value="F:ADP binding"/>
    <property type="evidence" value="ECO:0007669"/>
    <property type="project" value="InterPro"/>
</dbReference>
<dbReference type="InterPro" id="IPR027417">
    <property type="entry name" value="P-loop_NTPase"/>
</dbReference>
<dbReference type="SUPFAM" id="SSF52540">
    <property type="entry name" value="P-loop containing nucleoside triphosphate hydrolases"/>
    <property type="match status" value="1"/>
</dbReference>
<gene>
    <name evidence="3" type="ORF">HD593_004973</name>
</gene>
<feature type="domain" description="NB-ARC" evidence="2">
    <location>
        <begin position="144"/>
        <end position="305"/>
    </location>
</feature>
<dbReference type="InterPro" id="IPR053137">
    <property type="entry name" value="NLR-like"/>
</dbReference>
<dbReference type="PANTHER" id="PTHR46082:SF6">
    <property type="entry name" value="AAA+ ATPASE DOMAIN-CONTAINING PROTEIN-RELATED"/>
    <property type="match status" value="1"/>
</dbReference>
<feature type="compositionally biased region" description="Basic and acidic residues" evidence="1">
    <location>
        <begin position="59"/>
        <end position="69"/>
    </location>
</feature>
<evidence type="ECO:0000313" key="4">
    <source>
        <dbReference type="Proteomes" id="UP000565579"/>
    </source>
</evidence>
<comment type="caution">
    <text evidence="3">The sequence shown here is derived from an EMBL/GenBank/DDBJ whole genome shotgun (WGS) entry which is preliminary data.</text>
</comment>
<dbReference type="Gene3D" id="3.40.50.300">
    <property type="entry name" value="P-loop containing nucleotide triphosphate hydrolases"/>
    <property type="match status" value="1"/>
</dbReference>
<keyword evidence="4" id="KW-1185">Reference proteome</keyword>
<accession>A0A7X0NV38</accession>
<sequence length="821" mass="87713">MAGAGAVGFIAAVVVVWVTSEGSVDPAGATIGLASLLLAALALRQSRTSGPPSRPAVRPADEQQRERTSSPDQLDLPQDEDPAHEAPVGRPPLAAAGPDLIQPGPATPNRRALPDAATTAAPDGLGRLPRPPAAVFLGRGQVLTRLHRTLTRTQKTGSVVITQAAVYGLGGIGKSELALQYAARHRDKYTLVWWSEADNPTQIQASLAELARTVCVGADSVAAAQASAEEAAAWALVWLAAHPGWLLIFDNVEDAEDLHPSLGRLSGGRVLITSRRDTGWQDVGCTPISLEVLEPEAARQLLAKLIGIRPTTEDGEEPAARELARLAEELGFLPLALRQAGAFIARTPGVTVTDYRRLLHQAPDGEEVLARVWAITRQRIAERDALAPRLLALLACYAPDQLPVDVLHHLPEVEPVRVGKALALLASYSMITISNDRDAVSVHRLVQAVTLADLSGQQRRTVREEAASVLAAALPENPTVIGTWALYGRLLPHARTALAPESDAMNQVIDYLKASGAYATAMTVQHHRYRALLDRDGPHHLRTLVAQAELAYYTAMVGDVVGARDQFAALLPIRERVSGAEHPDTLAVRANLARWSGEAGDAAGARDQLAELVPIRERVSGAEHPDTLNVRAHLAYWWGEAGDAAGARDQSAALLPIRERVSGAEHPDTLTDRANLAYWSGRAGDVVGARDQSAALLSIRERVLGAEHPDTLADRANLARWSGEAGDVVGARDQFAALVPIRERVSGAEHPDTLADRANLARWSGEAGDVVGARDQFAALVPIRERVSGAEHPDTLTARAHLAYWTRRCEDGNAGSSNENQ</sequence>